<proteinExistence type="inferred from homology"/>
<dbReference type="PRINTS" id="PR00081">
    <property type="entry name" value="GDHRDH"/>
</dbReference>
<dbReference type="Pfam" id="PF00106">
    <property type="entry name" value="adh_short"/>
    <property type="match status" value="1"/>
</dbReference>
<dbReference type="AlphaFoldDB" id="A0A4R2I2P4"/>
<gene>
    <name evidence="4" type="ORF">EV148_10818</name>
</gene>
<feature type="domain" description="Ketoreductase" evidence="3">
    <location>
        <begin position="6"/>
        <end position="185"/>
    </location>
</feature>
<dbReference type="Proteomes" id="UP000294862">
    <property type="component" value="Unassembled WGS sequence"/>
</dbReference>
<dbReference type="Gene3D" id="3.40.50.720">
    <property type="entry name" value="NAD(P)-binding Rossmann-like Domain"/>
    <property type="match status" value="1"/>
</dbReference>
<name>A0A4R2I2P4_9GAMM</name>
<dbReference type="PANTHER" id="PTHR43391">
    <property type="entry name" value="RETINOL DEHYDROGENASE-RELATED"/>
    <property type="match status" value="1"/>
</dbReference>
<dbReference type="OrthoDB" id="9810734at2"/>
<dbReference type="SMART" id="SM00822">
    <property type="entry name" value="PKS_KR"/>
    <property type="match status" value="1"/>
</dbReference>
<comment type="similarity">
    <text evidence="1">Belongs to the short-chain dehydrogenases/reductases (SDR) family.</text>
</comment>
<evidence type="ECO:0000313" key="4">
    <source>
        <dbReference type="EMBL" id="TCO38182.1"/>
    </source>
</evidence>
<dbReference type="InterPro" id="IPR020904">
    <property type="entry name" value="Sc_DH/Rdtase_CS"/>
</dbReference>
<evidence type="ECO:0000256" key="2">
    <source>
        <dbReference type="ARBA" id="ARBA00023002"/>
    </source>
</evidence>
<keyword evidence="2" id="KW-0560">Oxidoreductase</keyword>
<evidence type="ECO:0000259" key="3">
    <source>
        <dbReference type="SMART" id="SM00822"/>
    </source>
</evidence>
<dbReference type="RefSeq" id="WP_131999288.1">
    <property type="nucleotide sequence ID" value="NZ_SLWQ01000008.1"/>
</dbReference>
<reference evidence="4 5" key="1">
    <citation type="journal article" date="2015" name="Stand. Genomic Sci.">
        <title>Genomic Encyclopedia of Bacterial and Archaeal Type Strains, Phase III: the genomes of soil and plant-associated and newly described type strains.</title>
        <authorList>
            <person name="Whitman W.B."/>
            <person name="Woyke T."/>
            <person name="Klenk H.P."/>
            <person name="Zhou Y."/>
            <person name="Lilburn T.G."/>
            <person name="Beck B.J."/>
            <person name="De Vos P."/>
            <person name="Vandamme P."/>
            <person name="Eisen J.A."/>
            <person name="Garrity G."/>
            <person name="Hugenholtz P."/>
            <person name="Kyrpides N.C."/>
        </authorList>
    </citation>
    <scope>NUCLEOTIDE SEQUENCE [LARGE SCALE GENOMIC DNA]</scope>
    <source>
        <strain evidence="4 5">A3</strain>
    </source>
</reference>
<dbReference type="PROSITE" id="PS00061">
    <property type="entry name" value="ADH_SHORT"/>
    <property type="match status" value="1"/>
</dbReference>
<dbReference type="PANTHER" id="PTHR43391:SF12">
    <property type="entry name" value="OXIDOREDUCTASE EPHD-RELATED"/>
    <property type="match status" value="1"/>
</dbReference>
<organism evidence="4 5">
    <name type="scientific">Dokdonella fugitiva</name>
    <dbReference type="NCBI Taxonomy" id="328517"/>
    <lineage>
        <taxon>Bacteria</taxon>
        <taxon>Pseudomonadati</taxon>
        <taxon>Pseudomonadota</taxon>
        <taxon>Gammaproteobacteria</taxon>
        <taxon>Lysobacterales</taxon>
        <taxon>Rhodanobacteraceae</taxon>
        <taxon>Dokdonella</taxon>
    </lineage>
</organism>
<evidence type="ECO:0000256" key="1">
    <source>
        <dbReference type="ARBA" id="ARBA00006484"/>
    </source>
</evidence>
<dbReference type="CDD" id="cd05233">
    <property type="entry name" value="SDR_c"/>
    <property type="match status" value="1"/>
</dbReference>
<dbReference type="InterPro" id="IPR057326">
    <property type="entry name" value="KR_dom"/>
</dbReference>
<dbReference type="InterPro" id="IPR036291">
    <property type="entry name" value="NAD(P)-bd_dom_sf"/>
</dbReference>
<dbReference type="EMBL" id="SLWQ01000008">
    <property type="protein sequence ID" value="TCO38182.1"/>
    <property type="molecule type" value="Genomic_DNA"/>
</dbReference>
<dbReference type="InterPro" id="IPR002347">
    <property type="entry name" value="SDR_fam"/>
</dbReference>
<comment type="caution">
    <text evidence="4">The sequence shown here is derived from an EMBL/GenBank/DDBJ whole genome shotgun (WGS) entry which is preliminary data.</text>
</comment>
<evidence type="ECO:0000313" key="5">
    <source>
        <dbReference type="Proteomes" id="UP000294862"/>
    </source>
</evidence>
<keyword evidence="5" id="KW-1185">Reference proteome</keyword>
<sequence>MPAHRPLALVTGASSGIGFELAKLAAQDGHDLVVAADTPLEEAVRELEGFGTQVFAAHVDLSTQEGVEHFLSLATDRRVDALFANAGHGLGQAFLDQAFDEIMHVVNTNISGTLYLLHRVGRGMREQGGGRILVTGSIAGYQPGSYQAVYNASKAFVDSFALALRDELKETGVTVSCLMPGVTDTDFFERAGLLDTKMANGKKMDPAIVAKVGYDAMMDGEADVIAGWKNKIEAALANITPGEHLAAQHGKVARPGSANTRH</sequence>
<dbReference type="GO" id="GO:0016491">
    <property type="term" value="F:oxidoreductase activity"/>
    <property type="evidence" value="ECO:0007669"/>
    <property type="project" value="UniProtKB-KW"/>
</dbReference>
<accession>A0A4R2I2P4</accession>
<protein>
    <submittedName>
        <fullName evidence="4">Short-subunit dehydrogenase</fullName>
    </submittedName>
</protein>
<dbReference type="SUPFAM" id="SSF51735">
    <property type="entry name" value="NAD(P)-binding Rossmann-fold domains"/>
    <property type="match status" value="1"/>
</dbReference>